<keyword evidence="2" id="KW-0732">Signal</keyword>
<dbReference type="PROSITE" id="PS51485">
    <property type="entry name" value="PHYTOCYANIN"/>
    <property type="match status" value="1"/>
</dbReference>
<organism evidence="4 5">
    <name type="scientific">Macleaya cordata</name>
    <name type="common">Five-seeded plume-poppy</name>
    <name type="synonym">Bocconia cordata</name>
    <dbReference type="NCBI Taxonomy" id="56857"/>
    <lineage>
        <taxon>Eukaryota</taxon>
        <taxon>Viridiplantae</taxon>
        <taxon>Streptophyta</taxon>
        <taxon>Embryophyta</taxon>
        <taxon>Tracheophyta</taxon>
        <taxon>Spermatophyta</taxon>
        <taxon>Magnoliopsida</taxon>
        <taxon>Ranunculales</taxon>
        <taxon>Papaveraceae</taxon>
        <taxon>Papaveroideae</taxon>
        <taxon>Macleaya</taxon>
    </lineage>
</organism>
<name>A0A200PMN5_MACCD</name>
<keyword evidence="5" id="KW-1185">Reference proteome</keyword>
<feature type="chain" id="PRO_5012103166" evidence="2">
    <location>
        <begin position="20"/>
        <end position="212"/>
    </location>
</feature>
<dbReference type="GO" id="GO:0009055">
    <property type="term" value="F:electron transfer activity"/>
    <property type="evidence" value="ECO:0007669"/>
    <property type="project" value="InterPro"/>
</dbReference>
<reference evidence="4 5" key="1">
    <citation type="journal article" date="2017" name="Mol. Plant">
        <title>The Genome of Medicinal Plant Macleaya cordata Provides New Insights into Benzylisoquinoline Alkaloids Metabolism.</title>
        <authorList>
            <person name="Liu X."/>
            <person name="Liu Y."/>
            <person name="Huang P."/>
            <person name="Ma Y."/>
            <person name="Qing Z."/>
            <person name="Tang Q."/>
            <person name="Cao H."/>
            <person name="Cheng P."/>
            <person name="Zheng Y."/>
            <person name="Yuan Z."/>
            <person name="Zhou Y."/>
            <person name="Liu J."/>
            <person name="Tang Z."/>
            <person name="Zhuo Y."/>
            <person name="Zhang Y."/>
            <person name="Yu L."/>
            <person name="Huang J."/>
            <person name="Yang P."/>
            <person name="Peng Q."/>
            <person name="Zhang J."/>
            <person name="Jiang W."/>
            <person name="Zhang Z."/>
            <person name="Lin K."/>
            <person name="Ro D.K."/>
            <person name="Chen X."/>
            <person name="Xiong X."/>
            <person name="Shang Y."/>
            <person name="Huang S."/>
            <person name="Zeng J."/>
        </authorList>
    </citation>
    <scope>NUCLEOTIDE SEQUENCE [LARGE SCALE GENOMIC DNA]</scope>
    <source>
        <strain evidence="5">cv. BLH2017</strain>
        <tissue evidence="4">Root</tissue>
    </source>
</reference>
<feature type="compositionally biased region" description="Pro residues" evidence="1">
    <location>
        <begin position="154"/>
        <end position="168"/>
    </location>
</feature>
<feature type="region of interest" description="Disordered" evidence="1">
    <location>
        <begin position="148"/>
        <end position="182"/>
    </location>
</feature>
<dbReference type="STRING" id="56857.A0A200PMN5"/>
<feature type="domain" description="Phytocyanin" evidence="3">
    <location>
        <begin position="27"/>
        <end position="146"/>
    </location>
</feature>
<dbReference type="SUPFAM" id="SSF49503">
    <property type="entry name" value="Cupredoxins"/>
    <property type="match status" value="1"/>
</dbReference>
<feature type="signal peptide" evidence="2">
    <location>
        <begin position="1"/>
        <end position="19"/>
    </location>
</feature>
<dbReference type="GO" id="GO:0005886">
    <property type="term" value="C:plasma membrane"/>
    <property type="evidence" value="ECO:0007669"/>
    <property type="project" value="TreeGrafter"/>
</dbReference>
<dbReference type="Gene3D" id="2.60.40.420">
    <property type="entry name" value="Cupredoxins - blue copper proteins"/>
    <property type="match status" value="1"/>
</dbReference>
<dbReference type="CDD" id="cd04216">
    <property type="entry name" value="Phytocyanin"/>
    <property type="match status" value="1"/>
</dbReference>
<evidence type="ECO:0000259" key="3">
    <source>
        <dbReference type="PROSITE" id="PS51485"/>
    </source>
</evidence>
<proteinExistence type="predicted"/>
<dbReference type="PANTHER" id="PTHR33021">
    <property type="entry name" value="BLUE COPPER PROTEIN"/>
    <property type="match status" value="1"/>
</dbReference>
<dbReference type="InterPro" id="IPR003245">
    <property type="entry name" value="Phytocyanin_dom"/>
</dbReference>
<dbReference type="Proteomes" id="UP000195402">
    <property type="component" value="Unassembled WGS sequence"/>
</dbReference>
<dbReference type="InterPro" id="IPR039391">
    <property type="entry name" value="Phytocyanin-like"/>
</dbReference>
<dbReference type="FunCoup" id="A0A200PMN5">
    <property type="interactions" value="141"/>
</dbReference>
<accession>A0A200PMN5</accession>
<dbReference type="OMA" id="AQCQQGM"/>
<dbReference type="FunFam" id="2.60.40.420:FF:000048">
    <property type="entry name" value="Early nodulin-like protein 18"/>
    <property type="match status" value="1"/>
</dbReference>
<evidence type="ECO:0000256" key="1">
    <source>
        <dbReference type="SAM" id="MobiDB-lite"/>
    </source>
</evidence>
<comment type="caution">
    <text evidence="4">The sequence shown here is derived from an EMBL/GenBank/DDBJ whole genome shotgun (WGS) entry which is preliminary data.</text>
</comment>
<dbReference type="OrthoDB" id="688954at2759"/>
<dbReference type="EMBL" id="MVGT01004437">
    <property type="protein sequence ID" value="OUZ99469.1"/>
    <property type="molecule type" value="Genomic_DNA"/>
</dbReference>
<gene>
    <name evidence="4" type="ORF">BVC80_8973g15</name>
</gene>
<dbReference type="InParanoid" id="A0A200PMN5"/>
<evidence type="ECO:0000256" key="2">
    <source>
        <dbReference type="SAM" id="SignalP"/>
    </source>
</evidence>
<dbReference type="Pfam" id="PF02298">
    <property type="entry name" value="Cu_bind_like"/>
    <property type="match status" value="1"/>
</dbReference>
<protein>
    <submittedName>
        <fullName evidence="4">Plastocyanin-like</fullName>
    </submittedName>
</protein>
<dbReference type="PANTHER" id="PTHR33021:SF213">
    <property type="entry name" value="OS12G0454600 PROTEIN"/>
    <property type="match status" value="1"/>
</dbReference>
<evidence type="ECO:0000313" key="4">
    <source>
        <dbReference type="EMBL" id="OUZ99469.1"/>
    </source>
</evidence>
<sequence length="212" mass="23043">MKIILYLTVITLLITTVASDSAAPPYTNHTVGGSAGWFFNTSTNSSSTDYSKWAADQTFNLGDFLIFNTNTNQTVIQTFNETAYQKCDADDTSETDTSVYSGGNEIGKEVTFAVPLTIEGSNYFFSDTDDGVQCAQGMAFKINVKHGRGLPPSLNQPPPPPYVEPPPSNSDQSPPSTATTNQQERFYNGGERSGANMRMWVGVMFLFGLLVV</sequence>
<dbReference type="InterPro" id="IPR008972">
    <property type="entry name" value="Cupredoxin"/>
</dbReference>
<dbReference type="AlphaFoldDB" id="A0A200PMN5"/>
<evidence type="ECO:0000313" key="5">
    <source>
        <dbReference type="Proteomes" id="UP000195402"/>
    </source>
</evidence>